<dbReference type="EMBL" id="PISD01000078">
    <property type="protein sequence ID" value="PKG26081.1"/>
    <property type="molecule type" value="Genomic_DNA"/>
</dbReference>
<evidence type="ECO:0000313" key="3">
    <source>
        <dbReference type="Proteomes" id="UP000233343"/>
    </source>
</evidence>
<reference evidence="2 3" key="1">
    <citation type="journal article" date="2010" name="Int. J. Syst. Evol. Microbiol.">
        <title>Bacillus horneckiae sp. nov., isolated from a spacecraft-assembly clean room.</title>
        <authorList>
            <person name="Vaishampayan P."/>
            <person name="Probst A."/>
            <person name="Krishnamurthi S."/>
            <person name="Ghosh S."/>
            <person name="Osman S."/>
            <person name="McDowall A."/>
            <person name="Ruckmani A."/>
            <person name="Mayilraj S."/>
            <person name="Venkateswaran K."/>
        </authorList>
    </citation>
    <scope>NUCLEOTIDE SEQUENCE [LARGE SCALE GENOMIC DNA]</scope>
    <source>
        <strain evidence="3">1PO1SC</strain>
    </source>
</reference>
<protein>
    <submittedName>
        <fullName evidence="2">Uncharacterized protein</fullName>
    </submittedName>
</protein>
<name>A0A2N0Z9A3_9BACI</name>
<keyword evidence="1" id="KW-0812">Transmembrane</keyword>
<evidence type="ECO:0000256" key="1">
    <source>
        <dbReference type="SAM" id="Phobius"/>
    </source>
</evidence>
<keyword evidence="1" id="KW-1133">Transmembrane helix</keyword>
<gene>
    <name evidence="2" type="ORF">CWS20_25915</name>
</gene>
<keyword evidence="1" id="KW-0472">Membrane</keyword>
<dbReference type="AlphaFoldDB" id="A0A2N0Z9A3"/>
<evidence type="ECO:0000313" key="2">
    <source>
        <dbReference type="EMBL" id="PKG26081.1"/>
    </source>
</evidence>
<feature type="transmembrane region" description="Helical" evidence="1">
    <location>
        <begin position="15"/>
        <end position="34"/>
    </location>
</feature>
<sequence length="84" mass="9968">MLIVKNTEKAPKSPTFIGTLFAHLLFFVFAIWFGKRALASGWEIDQLILGIGFYWLLFVGYRIYRRIRIKQKQKEASYEYKAIF</sequence>
<feature type="transmembrane region" description="Helical" evidence="1">
    <location>
        <begin position="46"/>
        <end position="64"/>
    </location>
</feature>
<dbReference type="RefSeq" id="WP_101226448.1">
    <property type="nucleotide sequence ID" value="NZ_JARSFA010000027.1"/>
</dbReference>
<organism evidence="2 3">
    <name type="scientific">Cytobacillus horneckiae</name>
    <dbReference type="NCBI Taxonomy" id="549687"/>
    <lineage>
        <taxon>Bacteria</taxon>
        <taxon>Bacillati</taxon>
        <taxon>Bacillota</taxon>
        <taxon>Bacilli</taxon>
        <taxon>Bacillales</taxon>
        <taxon>Bacillaceae</taxon>
        <taxon>Cytobacillus</taxon>
    </lineage>
</organism>
<keyword evidence="3" id="KW-1185">Reference proteome</keyword>
<dbReference type="Proteomes" id="UP000233343">
    <property type="component" value="Unassembled WGS sequence"/>
</dbReference>
<accession>A0A2N0Z9A3</accession>
<comment type="caution">
    <text evidence="2">The sequence shown here is derived from an EMBL/GenBank/DDBJ whole genome shotgun (WGS) entry which is preliminary data.</text>
</comment>
<proteinExistence type="predicted"/>